<evidence type="ECO:0000313" key="6">
    <source>
        <dbReference type="EMBL" id="SDL73296.1"/>
    </source>
</evidence>
<keyword evidence="6" id="KW-0282">Flagellum</keyword>
<keyword evidence="6" id="KW-0966">Cell projection</keyword>
<reference evidence="7" key="1">
    <citation type="submission" date="2016-10" db="EMBL/GenBank/DDBJ databases">
        <authorList>
            <person name="Varghese N."/>
            <person name="Submissions S."/>
        </authorList>
    </citation>
    <scope>NUCLEOTIDE SEQUENCE [LARGE SCALE GENOMIC DNA]</scope>
    <source>
        <strain evidence="7">AAP</strain>
    </source>
</reference>
<feature type="compositionally biased region" description="Low complexity" evidence="4">
    <location>
        <begin position="290"/>
        <end position="310"/>
    </location>
</feature>
<feature type="domain" description="Flagellar hook-length control protein-like C-terminal" evidence="5">
    <location>
        <begin position="327"/>
        <end position="408"/>
    </location>
</feature>
<dbReference type="PANTHER" id="PTHR37533:SF2">
    <property type="entry name" value="FLAGELLAR HOOK-LENGTH CONTROL PROTEIN"/>
    <property type="match status" value="1"/>
</dbReference>
<feature type="region of interest" description="Disordered" evidence="4">
    <location>
        <begin position="228"/>
        <end position="318"/>
    </location>
</feature>
<dbReference type="InterPro" id="IPR021136">
    <property type="entry name" value="Flagellar_hook_control-like_C"/>
</dbReference>
<feature type="compositionally biased region" description="Low complexity" evidence="4">
    <location>
        <begin position="228"/>
        <end position="256"/>
    </location>
</feature>
<keyword evidence="3" id="KW-1005">Bacterial flagellum biogenesis</keyword>
<dbReference type="Pfam" id="PF02120">
    <property type="entry name" value="Flg_hook"/>
    <property type="match status" value="1"/>
</dbReference>
<dbReference type="EMBL" id="FNGH01000006">
    <property type="protein sequence ID" value="SDL73296.1"/>
    <property type="molecule type" value="Genomic_DNA"/>
</dbReference>
<evidence type="ECO:0000256" key="2">
    <source>
        <dbReference type="ARBA" id="ARBA00009149"/>
    </source>
</evidence>
<dbReference type="InterPro" id="IPR052563">
    <property type="entry name" value="FliK"/>
</dbReference>
<name>A0A1G9MG98_9GAMM</name>
<keyword evidence="7" id="KW-1185">Reference proteome</keyword>
<gene>
    <name evidence="6" type="ORF">SAMN05192555_106219</name>
</gene>
<evidence type="ECO:0000256" key="4">
    <source>
        <dbReference type="SAM" id="MobiDB-lite"/>
    </source>
</evidence>
<keyword evidence="6" id="KW-0969">Cilium</keyword>
<dbReference type="AlphaFoldDB" id="A0A1G9MG98"/>
<feature type="compositionally biased region" description="Basic and acidic residues" evidence="4">
    <location>
        <begin position="446"/>
        <end position="456"/>
    </location>
</feature>
<evidence type="ECO:0000256" key="1">
    <source>
        <dbReference type="ARBA" id="ARBA00003944"/>
    </source>
</evidence>
<proteinExistence type="inferred from homology"/>
<dbReference type="Gene3D" id="3.30.750.140">
    <property type="match status" value="1"/>
</dbReference>
<dbReference type="CDD" id="cd17470">
    <property type="entry name" value="T3SS_Flik_C"/>
    <property type="match status" value="1"/>
</dbReference>
<dbReference type="OrthoDB" id="1792985at2"/>
<dbReference type="Proteomes" id="UP000199107">
    <property type="component" value="Unassembled WGS sequence"/>
</dbReference>
<sequence length="456" mass="46149">MDITALLTAQAGTGKAVQAQPGSKLPADSAFAEQLSRAAQGAGLTQLLGEAQGKHPLSADGELPPELAALAEGLTEGDAESEMMALLEDVMDDAAGMDDLAPLAALEAAPLAALEALLNDTATQRPMTNTVTLSADEESALLAEVRQRMALIDAAGRPQAETGKVLTKQPGAELAALQSRAPGHAEAEVRPLRIDAEPLLLDPAAAREAKGSGRDALTEITQQALRSAAQAAPTASLSATSGATAQPAPSASQPGSDTPLFAALAGRGEAPNTASGENQGVLAPGAASAQGTTASPQPQGQPAASPNGAALNAPVASQQWQQQLGQQLVNLTQRGDQRVELRLNPAELGPLSVSLKMGESGAQAQFLSAHAQVRAAVEQAIPQLREALEEQGISLSEAMVGEHAGGQQGEMQFANGGGNGASGSQPNDTPDGSDEGDHQAPPARSLDLDGRVDLYA</sequence>
<protein>
    <submittedName>
        <fullName evidence="6">Flagellar hook-length control protein FliK</fullName>
    </submittedName>
</protein>
<evidence type="ECO:0000313" key="7">
    <source>
        <dbReference type="Proteomes" id="UP000199107"/>
    </source>
</evidence>
<dbReference type="PRINTS" id="PR01007">
    <property type="entry name" value="FLGHOOKFLIK"/>
</dbReference>
<feature type="region of interest" description="Disordered" evidence="4">
    <location>
        <begin position="404"/>
        <end position="456"/>
    </location>
</feature>
<dbReference type="RefSeq" id="WP_143025057.1">
    <property type="nucleotide sequence ID" value="NZ_FNGH01000006.1"/>
</dbReference>
<dbReference type="GO" id="GO:0009424">
    <property type="term" value="C:bacterial-type flagellum hook"/>
    <property type="evidence" value="ECO:0007669"/>
    <property type="project" value="InterPro"/>
</dbReference>
<evidence type="ECO:0000256" key="3">
    <source>
        <dbReference type="ARBA" id="ARBA00022795"/>
    </source>
</evidence>
<dbReference type="InterPro" id="IPR001635">
    <property type="entry name" value="Flag_hook_Flik"/>
</dbReference>
<organism evidence="6 7">
    <name type="scientific">Franzmannia pantelleriensis</name>
    <dbReference type="NCBI Taxonomy" id="48727"/>
    <lineage>
        <taxon>Bacteria</taxon>
        <taxon>Pseudomonadati</taxon>
        <taxon>Pseudomonadota</taxon>
        <taxon>Gammaproteobacteria</taxon>
        <taxon>Oceanospirillales</taxon>
        <taxon>Halomonadaceae</taxon>
        <taxon>Franzmannia</taxon>
    </lineage>
</organism>
<dbReference type="GO" id="GO:0044780">
    <property type="term" value="P:bacterial-type flagellum assembly"/>
    <property type="evidence" value="ECO:0007669"/>
    <property type="project" value="InterPro"/>
</dbReference>
<evidence type="ECO:0000259" key="5">
    <source>
        <dbReference type="Pfam" id="PF02120"/>
    </source>
</evidence>
<dbReference type="PANTHER" id="PTHR37533">
    <property type="entry name" value="FLAGELLAR HOOK-LENGTH CONTROL PROTEIN"/>
    <property type="match status" value="1"/>
</dbReference>
<comment type="similarity">
    <text evidence="2">Belongs to the FliK family.</text>
</comment>
<comment type="function">
    <text evidence="1">Controls the length of the flagellar hook.</text>
</comment>
<accession>A0A1G9MG98</accession>
<dbReference type="STRING" id="48727.SAMN05192555_106219"/>
<dbReference type="InterPro" id="IPR038610">
    <property type="entry name" value="FliK-like_C_sf"/>
</dbReference>